<proteinExistence type="predicted"/>
<sequence length="37" mass="4050">MALTKSEKKKIKLLGYSRAVSRVTSSQVATADVFHTP</sequence>
<dbReference type="Proteomes" id="UP000634136">
    <property type="component" value="Unassembled WGS sequence"/>
</dbReference>
<evidence type="ECO:0000313" key="1">
    <source>
        <dbReference type="EMBL" id="KAF7834289.1"/>
    </source>
</evidence>
<dbReference type="EMBL" id="JAAIUW010000004">
    <property type="protein sequence ID" value="KAF7834289.1"/>
    <property type="molecule type" value="Genomic_DNA"/>
</dbReference>
<protein>
    <submittedName>
        <fullName evidence="1">Uncharacterized protein</fullName>
    </submittedName>
</protein>
<gene>
    <name evidence="1" type="ORF">G2W53_009148</name>
</gene>
<reference evidence="1" key="1">
    <citation type="submission" date="2020-09" db="EMBL/GenBank/DDBJ databases">
        <title>Genome-Enabled Discovery of Anthraquinone Biosynthesis in Senna tora.</title>
        <authorList>
            <person name="Kang S.-H."/>
            <person name="Pandey R.P."/>
            <person name="Lee C.-M."/>
            <person name="Sim J.-S."/>
            <person name="Jeong J.-T."/>
            <person name="Choi B.-S."/>
            <person name="Jung M."/>
            <person name="Ginzburg D."/>
            <person name="Zhao K."/>
            <person name="Won S.Y."/>
            <person name="Oh T.-J."/>
            <person name="Yu Y."/>
            <person name="Kim N.-H."/>
            <person name="Lee O.R."/>
            <person name="Lee T.-H."/>
            <person name="Bashyal P."/>
            <person name="Kim T.-S."/>
            <person name="Lee W.-H."/>
            <person name="Kawkins C."/>
            <person name="Kim C.-K."/>
            <person name="Kim J.S."/>
            <person name="Ahn B.O."/>
            <person name="Rhee S.Y."/>
            <person name="Sohng J.K."/>
        </authorList>
    </citation>
    <scope>NUCLEOTIDE SEQUENCE</scope>
    <source>
        <tissue evidence="1">Leaf</tissue>
    </source>
</reference>
<evidence type="ECO:0000313" key="2">
    <source>
        <dbReference type="Proteomes" id="UP000634136"/>
    </source>
</evidence>
<dbReference type="AlphaFoldDB" id="A0A834WY07"/>
<comment type="caution">
    <text evidence="1">The sequence shown here is derived from an EMBL/GenBank/DDBJ whole genome shotgun (WGS) entry which is preliminary data.</text>
</comment>
<name>A0A834WY07_9FABA</name>
<keyword evidence="2" id="KW-1185">Reference proteome</keyword>
<organism evidence="1 2">
    <name type="scientific">Senna tora</name>
    <dbReference type="NCBI Taxonomy" id="362788"/>
    <lineage>
        <taxon>Eukaryota</taxon>
        <taxon>Viridiplantae</taxon>
        <taxon>Streptophyta</taxon>
        <taxon>Embryophyta</taxon>
        <taxon>Tracheophyta</taxon>
        <taxon>Spermatophyta</taxon>
        <taxon>Magnoliopsida</taxon>
        <taxon>eudicotyledons</taxon>
        <taxon>Gunneridae</taxon>
        <taxon>Pentapetalae</taxon>
        <taxon>rosids</taxon>
        <taxon>fabids</taxon>
        <taxon>Fabales</taxon>
        <taxon>Fabaceae</taxon>
        <taxon>Caesalpinioideae</taxon>
        <taxon>Cassia clade</taxon>
        <taxon>Senna</taxon>
    </lineage>
</organism>
<accession>A0A834WY07</accession>